<sequence>MDRHWGVQLKKAISKRGYNKFTALAAALDVSESTISRWAAGESISIENAIKLCNEMDISMDWLFRSAERLEAAHSDPPASGSLAELPKFLNELPEDALEHLRKFILSLNFRQ</sequence>
<dbReference type="OrthoDB" id="6889573at2"/>
<evidence type="ECO:0000313" key="2">
    <source>
        <dbReference type="EMBL" id="SFT05798.1"/>
    </source>
</evidence>
<feature type="domain" description="HTH cro/C1-type" evidence="1">
    <location>
        <begin position="22"/>
        <end position="63"/>
    </location>
</feature>
<keyword evidence="3" id="KW-1185">Reference proteome</keyword>
<dbReference type="SUPFAM" id="SSF47413">
    <property type="entry name" value="lambda repressor-like DNA-binding domains"/>
    <property type="match status" value="1"/>
</dbReference>
<evidence type="ECO:0000259" key="1">
    <source>
        <dbReference type="PROSITE" id="PS50943"/>
    </source>
</evidence>
<dbReference type="Proteomes" id="UP000199239">
    <property type="component" value="Unassembled WGS sequence"/>
</dbReference>
<name>A0A1I6UWH4_9RHOB</name>
<dbReference type="InterPro" id="IPR001387">
    <property type="entry name" value="Cro/C1-type_HTH"/>
</dbReference>
<dbReference type="CDD" id="cd00093">
    <property type="entry name" value="HTH_XRE"/>
    <property type="match status" value="1"/>
</dbReference>
<evidence type="ECO:0000313" key="3">
    <source>
        <dbReference type="Proteomes" id="UP000199239"/>
    </source>
</evidence>
<dbReference type="PROSITE" id="PS50943">
    <property type="entry name" value="HTH_CROC1"/>
    <property type="match status" value="1"/>
</dbReference>
<dbReference type="InterPro" id="IPR010982">
    <property type="entry name" value="Lambda_DNA-bd_dom_sf"/>
</dbReference>
<dbReference type="EMBL" id="FPAJ01000005">
    <property type="protein sequence ID" value="SFT05798.1"/>
    <property type="molecule type" value="Genomic_DNA"/>
</dbReference>
<dbReference type="Pfam" id="PF01381">
    <property type="entry name" value="HTH_3"/>
    <property type="match status" value="1"/>
</dbReference>
<reference evidence="3" key="1">
    <citation type="submission" date="2016-10" db="EMBL/GenBank/DDBJ databases">
        <authorList>
            <person name="Varghese N."/>
            <person name="Submissions S."/>
        </authorList>
    </citation>
    <scope>NUCLEOTIDE SEQUENCE [LARGE SCALE GENOMIC DNA]</scope>
    <source>
        <strain evidence="3">DSM 23422</strain>
    </source>
</reference>
<proteinExistence type="predicted"/>
<protein>
    <submittedName>
        <fullName evidence="2">Helix-turn-helix</fullName>
    </submittedName>
</protein>
<dbReference type="GO" id="GO:0003677">
    <property type="term" value="F:DNA binding"/>
    <property type="evidence" value="ECO:0007669"/>
    <property type="project" value="InterPro"/>
</dbReference>
<dbReference type="RefSeq" id="WP_093917109.1">
    <property type="nucleotide sequence ID" value="NZ_FPAJ01000005.1"/>
</dbReference>
<organism evidence="2 3">
    <name type="scientific">Sulfitobacter marinus</name>
    <dbReference type="NCBI Taxonomy" id="394264"/>
    <lineage>
        <taxon>Bacteria</taxon>
        <taxon>Pseudomonadati</taxon>
        <taxon>Pseudomonadota</taxon>
        <taxon>Alphaproteobacteria</taxon>
        <taxon>Rhodobacterales</taxon>
        <taxon>Roseobacteraceae</taxon>
        <taxon>Sulfitobacter</taxon>
    </lineage>
</organism>
<gene>
    <name evidence="2" type="ORF">SAMN04488040_2908</name>
</gene>
<dbReference type="SMART" id="SM00530">
    <property type="entry name" value="HTH_XRE"/>
    <property type="match status" value="1"/>
</dbReference>
<dbReference type="Gene3D" id="1.10.260.40">
    <property type="entry name" value="lambda repressor-like DNA-binding domains"/>
    <property type="match status" value="1"/>
</dbReference>
<dbReference type="AlphaFoldDB" id="A0A1I6UWH4"/>
<accession>A0A1I6UWH4</accession>